<keyword evidence="3" id="KW-1185">Reference proteome</keyword>
<evidence type="ECO:0000256" key="1">
    <source>
        <dbReference type="SAM" id="MobiDB-lite"/>
    </source>
</evidence>
<evidence type="ECO:0000313" key="3">
    <source>
        <dbReference type="Proteomes" id="UP001500635"/>
    </source>
</evidence>
<evidence type="ECO:0000313" key="2">
    <source>
        <dbReference type="EMBL" id="GAA4407333.1"/>
    </source>
</evidence>
<proteinExistence type="predicted"/>
<name>A0ABP8KIJ4_9ACTN</name>
<feature type="region of interest" description="Disordered" evidence="1">
    <location>
        <begin position="101"/>
        <end position="128"/>
    </location>
</feature>
<gene>
    <name evidence="2" type="ORF">GCM10023147_51300</name>
</gene>
<comment type="caution">
    <text evidence="2">The sequence shown here is derived from an EMBL/GenBank/DDBJ whole genome shotgun (WGS) entry which is preliminary data.</text>
</comment>
<dbReference type="Proteomes" id="UP001500635">
    <property type="component" value="Unassembled WGS sequence"/>
</dbReference>
<dbReference type="InterPro" id="IPR032568">
    <property type="entry name" value="DUF4926"/>
</dbReference>
<reference evidence="3" key="1">
    <citation type="journal article" date="2019" name="Int. J. Syst. Evol. Microbiol.">
        <title>The Global Catalogue of Microorganisms (GCM) 10K type strain sequencing project: providing services to taxonomists for standard genome sequencing and annotation.</title>
        <authorList>
            <consortium name="The Broad Institute Genomics Platform"/>
            <consortium name="The Broad Institute Genome Sequencing Center for Infectious Disease"/>
            <person name="Wu L."/>
            <person name="Ma J."/>
        </authorList>
    </citation>
    <scope>NUCLEOTIDE SEQUENCE [LARGE SCALE GENOMIC DNA]</scope>
    <source>
        <strain evidence="3">JCM 17688</strain>
    </source>
</reference>
<dbReference type="EMBL" id="BAABFR010000176">
    <property type="protein sequence ID" value="GAA4407333.1"/>
    <property type="molecule type" value="Genomic_DNA"/>
</dbReference>
<organism evidence="2 3">
    <name type="scientific">Tsukamurella soli</name>
    <dbReference type="NCBI Taxonomy" id="644556"/>
    <lineage>
        <taxon>Bacteria</taxon>
        <taxon>Bacillati</taxon>
        <taxon>Actinomycetota</taxon>
        <taxon>Actinomycetes</taxon>
        <taxon>Mycobacteriales</taxon>
        <taxon>Tsukamurellaceae</taxon>
        <taxon>Tsukamurella</taxon>
    </lineage>
</organism>
<protein>
    <recommendedName>
        <fullName evidence="4">DUF4926 domain-containing protein</fullName>
    </recommendedName>
</protein>
<sequence length="128" mass="13963">MQLVRDLPQEGLTAGTHGTIVHVHVPTVFEVEFFDTDGSTIAVETVTAADIRPRAGWDGVSELDEPDPMPEEQARIATLMEGSTARTGDQIDPRRLLRAARGLIPRRRGDPPGAGKRVETCRSPPRTL</sequence>
<evidence type="ECO:0008006" key="4">
    <source>
        <dbReference type="Google" id="ProtNLM"/>
    </source>
</evidence>
<dbReference type="Pfam" id="PF16277">
    <property type="entry name" value="DUF4926"/>
    <property type="match status" value="1"/>
</dbReference>
<accession>A0ABP8KIJ4</accession>